<gene>
    <name evidence="2" type="ORF">F0562_006728</name>
</gene>
<dbReference type="Proteomes" id="UP000325577">
    <property type="component" value="Linkage Group LG2"/>
</dbReference>
<organism evidence="2 3">
    <name type="scientific">Nyssa sinensis</name>
    <dbReference type="NCBI Taxonomy" id="561372"/>
    <lineage>
        <taxon>Eukaryota</taxon>
        <taxon>Viridiplantae</taxon>
        <taxon>Streptophyta</taxon>
        <taxon>Embryophyta</taxon>
        <taxon>Tracheophyta</taxon>
        <taxon>Spermatophyta</taxon>
        <taxon>Magnoliopsida</taxon>
        <taxon>eudicotyledons</taxon>
        <taxon>Gunneridae</taxon>
        <taxon>Pentapetalae</taxon>
        <taxon>asterids</taxon>
        <taxon>Cornales</taxon>
        <taxon>Nyssaceae</taxon>
        <taxon>Nyssa</taxon>
    </lineage>
</organism>
<name>A0A5J5ANA2_9ASTE</name>
<proteinExistence type="predicted"/>
<sequence>MMGSVKKTESQGSGKKAKSKGQGLIDLVFSWSIDDVLNKDLYKGKVKKIPKTFLSTDDYMKSFIDPLIEETHADLLSKITTVSHAPTRKILAIDESKDFKPPKQLYYNISLKSMRDTENDIGMYEPEVGDLIALTEVRPKCIDDLNRPERPYIVALVQGRRGDNSPDRLPVRSSKPIMFHQDKKDKKKGTLFATYLTNMTTNTRIWKALNSEVKGVNMNIIQKVLQSDATVSANCTCCLSEENEECCCIKSKGCHQPF</sequence>
<dbReference type="EMBL" id="CM018043">
    <property type="protein sequence ID" value="KAA8532130.1"/>
    <property type="molecule type" value="Genomic_DNA"/>
</dbReference>
<evidence type="ECO:0000313" key="3">
    <source>
        <dbReference type="Proteomes" id="UP000325577"/>
    </source>
</evidence>
<dbReference type="Pfam" id="PF20073">
    <property type="entry name" value="DUF6469"/>
    <property type="match status" value="1"/>
</dbReference>
<dbReference type="InterPro" id="IPR045529">
    <property type="entry name" value="DUF6469"/>
</dbReference>
<keyword evidence="3" id="KW-1185">Reference proteome</keyword>
<evidence type="ECO:0000313" key="2">
    <source>
        <dbReference type="EMBL" id="KAA8532130.1"/>
    </source>
</evidence>
<protein>
    <recommendedName>
        <fullName evidence="1">DUF6469 domain-containing protein</fullName>
    </recommendedName>
</protein>
<accession>A0A5J5ANA2</accession>
<feature type="domain" description="DUF6469" evidence="1">
    <location>
        <begin position="86"/>
        <end position="210"/>
    </location>
</feature>
<reference evidence="2 3" key="1">
    <citation type="submission" date="2019-09" db="EMBL/GenBank/DDBJ databases">
        <title>A chromosome-level genome assembly of the Chinese tupelo Nyssa sinensis.</title>
        <authorList>
            <person name="Yang X."/>
            <person name="Kang M."/>
            <person name="Yang Y."/>
            <person name="Xiong H."/>
            <person name="Wang M."/>
            <person name="Zhang Z."/>
            <person name="Wang Z."/>
            <person name="Wu H."/>
            <person name="Ma T."/>
            <person name="Liu J."/>
            <person name="Xi Z."/>
        </authorList>
    </citation>
    <scope>NUCLEOTIDE SEQUENCE [LARGE SCALE GENOMIC DNA]</scope>
    <source>
        <strain evidence="2">J267</strain>
        <tissue evidence="2">Leaf</tissue>
    </source>
</reference>
<dbReference type="AlphaFoldDB" id="A0A5J5ANA2"/>
<evidence type="ECO:0000259" key="1">
    <source>
        <dbReference type="Pfam" id="PF20073"/>
    </source>
</evidence>
<dbReference type="OrthoDB" id="3156807at2759"/>